<organism evidence="2 3">
    <name type="scientific">Kribbella antiqua</name>
    <dbReference type="NCBI Taxonomy" id="2512217"/>
    <lineage>
        <taxon>Bacteria</taxon>
        <taxon>Bacillati</taxon>
        <taxon>Actinomycetota</taxon>
        <taxon>Actinomycetes</taxon>
        <taxon>Propionibacteriales</taxon>
        <taxon>Kribbellaceae</taxon>
        <taxon>Kribbella</taxon>
    </lineage>
</organism>
<dbReference type="Proteomes" id="UP000295573">
    <property type="component" value="Unassembled WGS sequence"/>
</dbReference>
<protein>
    <submittedName>
        <fullName evidence="2">Uridine kinase</fullName>
    </submittedName>
</protein>
<gene>
    <name evidence="2" type="ORF">EV646_11110</name>
</gene>
<dbReference type="InterPro" id="IPR006083">
    <property type="entry name" value="PRK/URK"/>
</dbReference>
<accession>A0A4R2IJ31</accession>
<evidence type="ECO:0000313" key="2">
    <source>
        <dbReference type="EMBL" id="TCO43818.1"/>
    </source>
</evidence>
<name>A0A4R2IJ31_9ACTN</name>
<feature type="domain" description="Phosphoribulokinase/uridine kinase" evidence="1">
    <location>
        <begin position="27"/>
        <end position="166"/>
    </location>
</feature>
<dbReference type="Pfam" id="PF00485">
    <property type="entry name" value="PRK"/>
    <property type="match status" value="1"/>
</dbReference>
<dbReference type="GO" id="GO:0016301">
    <property type="term" value="F:kinase activity"/>
    <property type="evidence" value="ECO:0007669"/>
    <property type="project" value="UniProtKB-KW"/>
</dbReference>
<evidence type="ECO:0000313" key="3">
    <source>
        <dbReference type="Proteomes" id="UP000295573"/>
    </source>
</evidence>
<dbReference type="EMBL" id="SLWR01000011">
    <property type="protein sequence ID" value="TCO43818.1"/>
    <property type="molecule type" value="Genomic_DNA"/>
</dbReference>
<keyword evidence="2" id="KW-0418">Kinase</keyword>
<dbReference type="PANTHER" id="PTHR10285">
    <property type="entry name" value="URIDINE KINASE"/>
    <property type="match status" value="1"/>
</dbReference>
<reference evidence="2 3" key="1">
    <citation type="journal article" date="2015" name="Stand. Genomic Sci.">
        <title>Genomic Encyclopedia of Bacterial and Archaeal Type Strains, Phase III: the genomes of soil and plant-associated and newly described type strains.</title>
        <authorList>
            <person name="Whitman W.B."/>
            <person name="Woyke T."/>
            <person name="Klenk H.P."/>
            <person name="Zhou Y."/>
            <person name="Lilburn T.G."/>
            <person name="Beck B.J."/>
            <person name="De Vos P."/>
            <person name="Vandamme P."/>
            <person name="Eisen J.A."/>
            <person name="Garrity G."/>
            <person name="Hugenholtz P."/>
            <person name="Kyrpides N.C."/>
        </authorList>
    </citation>
    <scope>NUCLEOTIDE SEQUENCE [LARGE SCALE GENOMIC DNA]</scope>
    <source>
        <strain evidence="2 3">VKM Ac-2541</strain>
    </source>
</reference>
<evidence type="ECO:0000259" key="1">
    <source>
        <dbReference type="Pfam" id="PF00485"/>
    </source>
</evidence>
<dbReference type="AlphaFoldDB" id="A0A4R2IJ31"/>
<keyword evidence="3" id="KW-1185">Reference proteome</keyword>
<dbReference type="GO" id="GO:0005524">
    <property type="term" value="F:ATP binding"/>
    <property type="evidence" value="ECO:0007669"/>
    <property type="project" value="InterPro"/>
</dbReference>
<dbReference type="SUPFAM" id="SSF52540">
    <property type="entry name" value="P-loop containing nucleoside triphosphate hydrolases"/>
    <property type="match status" value="1"/>
</dbReference>
<keyword evidence="2" id="KW-0808">Transferase</keyword>
<dbReference type="InterPro" id="IPR027417">
    <property type="entry name" value="P-loop_NTPase"/>
</dbReference>
<comment type="caution">
    <text evidence="2">The sequence shown here is derived from an EMBL/GenBank/DDBJ whole genome shotgun (WGS) entry which is preliminary data.</text>
</comment>
<sequence>MVVTGGLLSFGTGWRRMGRVSARVVLLAGPSGAGKSHLAEVVGLPVVRLDDFYRDGDDEAMPRSPLGIVDWDDPRSWDGERAVAALETLCTTGEADMPIYDISADGTVGHRPVSTEGSPLIIAEGIFADQIVSTLRDRDLLAAAICVRHHRLVTFVRRFQRDLRERRKPPFTLLRRGLLLLRDDPVVVRRCVDAGCEPLHPKAARRRIEALLTEARSH</sequence>
<dbReference type="Gene3D" id="3.40.50.300">
    <property type="entry name" value="P-loop containing nucleotide triphosphate hydrolases"/>
    <property type="match status" value="1"/>
</dbReference>
<proteinExistence type="predicted"/>